<dbReference type="PANTHER" id="PTHR33373">
    <property type="entry name" value="OS07G0479600 PROTEIN"/>
    <property type="match status" value="1"/>
</dbReference>
<dbReference type="EMBL" id="JRKL02012649">
    <property type="protein sequence ID" value="KAF3944281.1"/>
    <property type="molecule type" value="Genomic_DNA"/>
</dbReference>
<keyword evidence="3" id="KW-1185">Reference proteome</keyword>
<evidence type="ECO:0000313" key="2">
    <source>
        <dbReference type="EMBL" id="KAF3944281.1"/>
    </source>
</evidence>
<evidence type="ECO:0000259" key="1">
    <source>
        <dbReference type="Pfam" id="PF13259"/>
    </source>
</evidence>
<evidence type="ECO:0000313" key="3">
    <source>
        <dbReference type="Proteomes" id="UP000737018"/>
    </source>
</evidence>
<gene>
    <name evidence="2" type="ORF">CMV_029235</name>
</gene>
<reference evidence="2" key="1">
    <citation type="submission" date="2020-03" db="EMBL/GenBank/DDBJ databases">
        <title>Castanea mollissima Vanexum genome sequencing.</title>
        <authorList>
            <person name="Staton M."/>
        </authorList>
    </citation>
    <scope>NUCLEOTIDE SEQUENCE</scope>
    <source>
        <tissue evidence="2">Leaf</tissue>
    </source>
</reference>
<accession>A0A8J4QAS2</accession>
<dbReference type="AlphaFoldDB" id="A0A8J4QAS2"/>
<comment type="caution">
    <text evidence="2">The sequence shown here is derived from an EMBL/GenBank/DDBJ whole genome shotgun (WGS) entry which is preliminary data.</text>
</comment>
<dbReference type="Proteomes" id="UP000737018">
    <property type="component" value="Unassembled WGS sequence"/>
</dbReference>
<dbReference type="PANTHER" id="PTHR33373:SF1">
    <property type="entry name" value="DUF4050 DOMAIN-CONTAINING PROTEIN"/>
    <property type="match status" value="1"/>
</dbReference>
<feature type="domain" description="Gag1-like clamp" evidence="1">
    <location>
        <begin position="101"/>
        <end position="211"/>
    </location>
</feature>
<sequence length="227" mass="25762">MQLQVEVEQRQSKHAIFEDRKAKNSWTNKSFASEISAWTCINAILCIPSALPLSAFCLHGSRGCLGCYTKPTPMGEPSRGLRSHGIYARRNSVSDDFWSSSTFEMDNSTVQSQRSITSIGTSNQAPFDQQSFDGSVSNPSEFVNHGLILWNQTRQQWLGNKRSQSHPQVREPRISWNATYDSLLSTKKPFRQPIPLREMVEFLVDIWDQEGPLWVDQTKCIIAGCFK</sequence>
<dbReference type="InterPro" id="IPR025124">
    <property type="entry name" value="Gag1-like_clamp"/>
</dbReference>
<organism evidence="2 3">
    <name type="scientific">Castanea mollissima</name>
    <name type="common">Chinese chestnut</name>
    <dbReference type="NCBI Taxonomy" id="60419"/>
    <lineage>
        <taxon>Eukaryota</taxon>
        <taxon>Viridiplantae</taxon>
        <taxon>Streptophyta</taxon>
        <taxon>Embryophyta</taxon>
        <taxon>Tracheophyta</taxon>
        <taxon>Spermatophyta</taxon>
        <taxon>Magnoliopsida</taxon>
        <taxon>eudicotyledons</taxon>
        <taxon>Gunneridae</taxon>
        <taxon>Pentapetalae</taxon>
        <taxon>rosids</taxon>
        <taxon>fabids</taxon>
        <taxon>Fagales</taxon>
        <taxon>Fagaceae</taxon>
        <taxon>Castanea</taxon>
    </lineage>
</organism>
<name>A0A8J4QAS2_9ROSI</name>
<dbReference type="Pfam" id="PF13259">
    <property type="entry name" value="clamp_Gag1-like"/>
    <property type="match status" value="1"/>
</dbReference>
<proteinExistence type="predicted"/>
<dbReference type="OrthoDB" id="1896025at2759"/>
<protein>
    <recommendedName>
        <fullName evidence="1">Gag1-like clamp domain-containing protein</fullName>
    </recommendedName>
</protein>